<feature type="signal peptide" evidence="8">
    <location>
        <begin position="1"/>
        <end position="23"/>
    </location>
</feature>
<evidence type="ECO:0000313" key="10">
    <source>
        <dbReference type="Proteomes" id="UP000321787"/>
    </source>
</evidence>
<keyword evidence="8" id="KW-0732">Signal</keyword>
<organism evidence="9 10">
    <name type="scientific">Aliivibrio fischeri</name>
    <name type="common">Vibrio fischeri</name>
    <dbReference type="NCBI Taxonomy" id="668"/>
    <lineage>
        <taxon>Bacteria</taxon>
        <taxon>Pseudomonadati</taxon>
        <taxon>Pseudomonadota</taxon>
        <taxon>Gammaproteobacteria</taxon>
        <taxon>Vibrionales</taxon>
        <taxon>Vibrionaceae</taxon>
        <taxon>Aliivibrio</taxon>
    </lineage>
</organism>
<dbReference type="NCBIfam" id="NF008305">
    <property type="entry name" value="PRK11097.1"/>
    <property type="match status" value="1"/>
</dbReference>
<evidence type="ECO:0000313" key="9">
    <source>
        <dbReference type="EMBL" id="GEK12250.1"/>
    </source>
</evidence>
<evidence type="ECO:0000256" key="8">
    <source>
        <dbReference type="SAM" id="SignalP"/>
    </source>
</evidence>
<keyword evidence="5" id="KW-0136">Cellulose degradation</keyword>
<evidence type="ECO:0000256" key="7">
    <source>
        <dbReference type="ARBA" id="ARBA00023326"/>
    </source>
</evidence>
<comment type="caution">
    <text evidence="9">The sequence shown here is derived from an EMBL/GenBank/DDBJ whole genome shotgun (WGS) entry which is preliminary data.</text>
</comment>
<comment type="catalytic activity">
    <reaction evidence="1">
        <text>Endohydrolysis of (1-&gt;4)-beta-D-glucosidic linkages in cellulose, lichenin and cereal beta-D-glucans.</text>
        <dbReference type="EC" id="3.2.1.4"/>
    </reaction>
</comment>
<reference evidence="9 10" key="1">
    <citation type="submission" date="2019-07" db="EMBL/GenBank/DDBJ databases">
        <title>Whole genome shotgun sequence of Aliivibrio fischeri NBRC 101058.</title>
        <authorList>
            <person name="Hosoyama A."/>
            <person name="Uohara A."/>
            <person name="Ohji S."/>
            <person name="Ichikawa N."/>
        </authorList>
    </citation>
    <scope>NUCLEOTIDE SEQUENCE [LARGE SCALE GENOMIC DNA]</scope>
    <source>
        <strain evidence="9 10">NBRC 101058</strain>
    </source>
</reference>
<name>A0A510UFN0_ALIFS</name>
<dbReference type="Proteomes" id="UP000321787">
    <property type="component" value="Unassembled WGS sequence"/>
</dbReference>
<dbReference type="InterPro" id="IPR008928">
    <property type="entry name" value="6-hairpin_glycosidase_sf"/>
</dbReference>
<dbReference type="GO" id="GO:0030245">
    <property type="term" value="P:cellulose catabolic process"/>
    <property type="evidence" value="ECO:0007669"/>
    <property type="project" value="UniProtKB-KW"/>
</dbReference>
<sequence>MKMQLTVLSLLIGTLTCSSSAIAQDENYTTPIVSSAALTKENQCEWGQWESFKQHYIENGRVVDNSDPRLITTSEGQSYALFFALIANDKKTFDELLGWTELHLAGGDLTAQLPAWLWGTLPDGSQGILDSNSASDSDLWIVYSLIEAGRLWDNHYYQSLGHLLASRILRDETIKVSGLGTVLLPGKVGFVLGKNHVRLNPSYVPLQLLTRMNTVFPNYQWSELYQSSARLLKETMPKGYSPDWVEWDKTQFKKDSKTQSVGSYNAIRVYLWAGMLPNSDPNKALLLGKMKPLLRAIERNKGMPETINVLTGKGKNQGGVGMNAAILPLLSSLDSNTHVVEYEKTIQAELPKIQNDYYYNSVLTLFGLGWHQDLYAFNDDGSVTPKWVNVCQ</sequence>
<evidence type="ECO:0000256" key="2">
    <source>
        <dbReference type="ARBA" id="ARBA00009209"/>
    </source>
</evidence>
<feature type="chain" id="PRO_5021931305" description="cellulase" evidence="8">
    <location>
        <begin position="24"/>
        <end position="392"/>
    </location>
</feature>
<dbReference type="PRINTS" id="PR00735">
    <property type="entry name" value="GLHYDRLASE8"/>
</dbReference>
<dbReference type="GO" id="GO:0008810">
    <property type="term" value="F:cellulase activity"/>
    <property type="evidence" value="ECO:0007669"/>
    <property type="project" value="UniProtKB-EC"/>
</dbReference>
<dbReference type="Gene3D" id="1.50.10.10">
    <property type="match status" value="1"/>
</dbReference>
<dbReference type="InterPro" id="IPR012341">
    <property type="entry name" value="6hp_glycosidase-like_sf"/>
</dbReference>
<gene>
    <name evidence="9" type="primary">bcsZ</name>
    <name evidence="9" type="ORF">AFI02nite_02860</name>
</gene>
<keyword evidence="7" id="KW-0624">Polysaccharide degradation</keyword>
<dbReference type="RefSeq" id="WP_146860979.1">
    <property type="nucleotide sequence ID" value="NZ_BJTZ01000001.1"/>
</dbReference>
<evidence type="ECO:0000256" key="5">
    <source>
        <dbReference type="ARBA" id="ARBA00023001"/>
    </source>
</evidence>
<dbReference type="EMBL" id="BJTZ01000001">
    <property type="protein sequence ID" value="GEK12250.1"/>
    <property type="molecule type" value="Genomic_DNA"/>
</dbReference>
<evidence type="ECO:0000256" key="3">
    <source>
        <dbReference type="ARBA" id="ARBA00012601"/>
    </source>
</evidence>
<dbReference type="AlphaFoldDB" id="A0A510UFN0"/>
<comment type="similarity">
    <text evidence="2">Belongs to the glycosyl hydrolase 8 (cellulase D) family.</text>
</comment>
<keyword evidence="7" id="KW-0119">Carbohydrate metabolism</keyword>
<dbReference type="Pfam" id="PF01270">
    <property type="entry name" value="Glyco_hydro_8"/>
    <property type="match status" value="1"/>
</dbReference>
<keyword evidence="4" id="KW-0378">Hydrolase</keyword>
<accession>A0A510UFN0</accession>
<proteinExistence type="inferred from homology"/>
<dbReference type="SUPFAM" id="SSF48208">
    <property type="entry name" value="Six-hairpin glycosidases"/>
    <property type="match status" value="1"/>
</dbReference>
<dbReference type="InterPro" id="IPR002037">
    <property type="entry name" value="Glyco_hydro_8"/>
</dbReference>
<evidence type="ECO:0000256" key="6">
    <source>
        <dbReference type="ARBA" id="ARBA00023295"/>
    </source>
</evidence>
<dbReference type="EC" id="3.2.1.4" evidence="3"/>
<protein>
    <recommendedName>
        <fullName evidence="3">cellulase</fullName>
        <ecNumber evidence="3">3.2.1.4</ecNumber>
    </recommendedName>
</protein>
<evidence type="ECO:0000256" key="1">
    <source>
        <dbReference type="ARBA" id="ARBA00000966"/>
    </source>
</evidence>
<keyword evidence="6" id="KW-0326">Glycosidase</keyword>
<evidence type="ECO:0000256" key="4">
    <source>
        <dbReference type="ARBA" id="ARBA00022801"/>
    </source>
</evidence>